<dbReference type="Proteomes" id="UP000182658">
    <property type="component" value="Unassembled WGS sequence"/>
</dbReference>
<evidence type="ECO:0000313" key="4">
    <source>
        <dbReference type="Proteomes" id="UP000182658"/>
    </source>
</evidence>
<feature type="domain" description="ASX DEUBAD" evidence="2">
    <location>
        <begin position="2"/>
        <end position="146"/>
    </location>
</feature>
<proteinExistence type="predicted"/>
<dbReference type="AlphaFoldDB" id="A0A1J7IQ28"/>
<reference evidence="3 4" key="1">
    <citation type="submission" date="2016-10" db="EMBL/GenBank/DDBJ databases">
        <title>Draft genome sequence of Coniochaeta ligniaria NRRL30616, a lignocellulolytic fungus for bioabatement of inhibitors in plant biomass hydrolysates.</title>
        <authorList>
            <consortium name="DOE Joint Genome Institute"/>
            <person name="Jimenez D.J."/>
            <person name="Hector R.E."/>
            <person name="Riley R."/>
            <person name="Sun H."/>
            <person name="Grigoriev I.V."/>
            <person name="Van Elsas J.D."/>
            <person name="Nichols N.N."/>
        </authorList>
    </citation>
    <scope>NUCLEOTIDE SEQUENCE [LARGE SCALE GENOMIC DNA]</scope>
    <source>
        <strain evidence="3 4">NRRL 30616</strain>
    </source>
</reference>
<feature type="compositionally biased region" description="Basic and acidic residues" evidence="1">
    <location>
        <begin position="213"/>
        <end position="226"/>
    </location>
</feature>
<feature type="compositionally biased region" description="Basic and acidic residues" evidence="1">
    <location>
        <begin position="163"/>
        <end position="186"/>
    </location>
</feature>
<feature type="compositionally biased region" description="Acidic residues" evidence="1">
    <location>
        <begin position="227"/>
        <end position="241"/>
    </location>
</feature>
<evidence type="ECO:0000313" key="3">
    <source>
        <dbReference type="EMBL" id="OIW29582.1"/>
    </source>
</evidence>
<feature type="compositionally biased region" description="Low complexity" evidence="1">
    <location>
        <begin position="52"/>
        <end position="66"/>
    </location>
</feature>
<feature type="region of interest" description="Disordered" evidence="1">
    <location>
        <begin position="139"/>
        <end position="241"/>
    </location>
</feature>
<dbReference type="STRING" id="1408157.A0A1J7IQ28"/>
<name>A0A1J7IQ28_9PEZI</name>
<accession>A0A1J7IQ28</accession>
<keyword evidence="4" id="KW-1185">Reference proteome</keyword>
<protein>
    <recommendedName>
        <fullName evidence="2">ASX DEUBAD domain-containing protein</fullName>
    </recommendedName>
</protein>
<evidence type="ECO:0000259" key="2">
    <source>
        <dbReference type="Pfam" id="PF13919"/>
    </source>
</evidence>
<feature type="compositionally biased region" description="Acidic residues" evidence="1">
    <location>
        <begin position="147"/>
        <end position="162"/>
    </location>
</feature>
<dbReference type="InParanoid" id="A0A1J7IQ28"/>
<dbReference type="OrthoDB" id="2289918at2759"/>
<dbReference type="EMBL" id="KV875097">
    <property type="protein sequence ID" value="OIW29582.1"/>
    <property type="molecule type" value="Genomic_DNA"/>
</dbReference>
<dbReference type="InterPro" id="IPR028020">
    <property type="entry name" value="ASX_DEUBAD_dom"/>
</dbReference>
<gene>
    <name evidence="3" type="ORF">CONLIGDRAFT_575341</name>
</gene>
<evidence type="ECO:0000256" key="1">
    <source>
        <dbReference type="SAM" id="MobiDB-lite"/>
    </source>
</evidence>
<dbReference type="Pfam" id="PF13919">
    <property type="entry name" value="ASXH"/>
    <property type="match status" value="1"/>
</dbReference>
<sequence length="241" mass="25862">MKWQVPSVFTDTKSPLATAPIRAILLHPQAWDVLSPGDQAELRAMLSHDRPASLSSSPSPPGSSSGSKGGGGRKSNSPPAAAESRPNLDYLRSDDSFRFDCARYGENIEEGRHDPEWLADSWVAHERRRRGDFREFLAGKLERDWDVEVPESEGSDDGGGEEEERKPGGEGDEEGKSVGDGEREGETADGSPVTSSVGENRLTELKLGVVPDSGKKLASETEKGATEAEEATSEGEEIVVG</sequence>
<organism evidence="3 4">
    <name type="scientific">Coniochaeta ligniaria NRRL 30616</name>
    <dbReference type="NCBI Taxonomy" id="1408157"/>
    <lineage>
        <taxon>Eukaryota</taxon>
        <taxon>Fungi</taxon>
        <taxon>Dikarya</taxon>
        <taxon>Ascomycota</taxon>
        <taxon>Pezizomycotina</taxon>
        <taxon>Sordariomycetes</taxon>
        <taxon>Sordariomycetidae</taxon>
        <taxon>Coniochaetales</taxon>
        <taxon>Coniochaetaceae</taxon>
        <taxon>Coniochaeta</taxon>
    </lineage>
</organism>
<feature type="region of interest" description="Disordered" evidence="1">
    <location>
        <begin position="47"/>
        <end position="89"/>
    </location>
</feature>